<proteinExistence type="inferred from homology"/>
<comment type="cofactor">
    <cofactor evidence="1">
        <name>Zn(2+)</name>
        <dbReference type="ChEBI" id="CHEBI:29105"/>
    </cofactor>
</comment>
<feature type="chain" id="PRO_5035158317" description="Archaemetzincin-2" evidence="11">
    <location>
        <begin position="21"/>
        <end position="314"/>
    </location>
</feature>
<name>A0A8J6NVH8_9BACT</name>
<dbReference type="Proteomes" id="UP000603434">
    <property type="component" value="Unassembled WGS sequence"/>
</dbReference>
<dbReference type="AlphaFoldDB" id="A0A8J6NVH8"/>
<comment type="caution">
    <text evidence="12">The sequence shown here is derived from an EMBL/GenBank/DDBJ whole genome shotgun (WGS) entry which is preliminary data.</text>
</comment>
<evidence type="ECO:0000313" key="12">
    <source>
        <dbReference type="EMBL" id="MBC8360738.1"/>
    </source>
</evidence>
<dbReference type="GO" id="GO:0008237">
    <property type="term" value="F:metallopeptidase activity"/>
    <property type="evidence" value="ECO:0007669"/>
    <property type="project" value="UniProtKB-KW"/>
</dbReference>
<organism evidence="12 13">
    <name type="scientific">Candidatus Desulfatibia profunda</name>
    <dbReference type="NCBI Taxonomy" id="2841695"/>
    <lineage>
        <taxon>Bacteria</taxon>
        <taxon>Pseudomonadati</taxon>
        <taxon>Thermodesulfobacteriota</taxon>
        <taxon>Desulfobacteria</taxon>
        <taxon>Desulfobacterales</taxon>
        <taxon>Desulfobacterales incertae sedis</taxon>
        <taxon>Candidatus Desulfatibia</taxon>
    </lineage>
</organism>
<evidence type="ECO:0000256" key="2">
    <source>
        <dbReference type="ARBA" id="ARBA00006954"/>
    </source>
</evidence>
<evidence type="ECO:0000256" key="7">
    <source>
        <dbReference type="ARBA" id="ARBA00023049"/>
    </source>
</evidence>
<keyword evidence="4" id="KW-0479">Metal-binding</keyword>
<gene>
    <name evidence="12" type="ORF">H8E23_05020</name>
</gene>
<dbReference type="InterPro" id="IPR024079">
    <property type="entry name" value="MetalloPept_cat_dom_sf"/>
</dbReference>
<reference evidence="12 13" key="1">
    <citation type="submission" date="2020-08" db="EMBL/GenBank/DDBJ databases">
        <title>Bridging the membrane lipid divide: bacteria of the FCB group superphylum have the potential to synthesize archaeal ether lipids.</title>
        <authorList>
            <person name="Villanueva L."/>
            <person name="Von Meijenfeldt F.A.B."/>
            <person name="Westbye A.B."/>
            <person name="Yadav S."/>
            <person name="Hopmans E.C."/>
            <person name="Dutilh B.E."/>
            <person name="Sinninghe Damste J.S."/>
        </authorList>
    </citation>
    <scope>NUCLEOTIDE SEQUENCE [LARGE SCALE GENOMIC DNA]</scope>
    <source>
        <strain evidence="12">NIOZ-UU30</strain>
    </source>
</reference>
<dbReference type="PANTHER" id="PTHR32205">
    <property type="entry name" value="ARCHAEMETZINCIN-2-RELATED"/>
    <property type="match status" value="1"/>
</dbReference>
<dbReference type="PANTHER" id="PTHR32205:SF5">
    <property type="entry name" value="ARCHAEMETZINCIN-2"/>
    <property type="match status" value="1"/>
</dbReference>
<dbReference type="InterPro" id="IPR012962">
    <property type="entry name" value="Pept_M54_archaemetzincn"/>
</dbReference>
<keyword evidence="7" id="KW-0482">Metalloprotease</keyword>
<evidence type="ECO:0000256" key="5">
    <source>
        <dbReference type="ARBA" id="ARBA00022801"/>
    </source>
</evidence>
<keyword evidence="6" id="KW-0862">Zinc</keyword>
<evidence type="ECO:0000313" key="13">
    <source>
        <dbReference type="Proteomes" id="UP000603434"/>
    </source>
</evidence>
<dbReference type="GO" id="GO:0006508">
    <property type="term" value="P:proteolysis"/>
    <property type="evidence" value="ECO:0007669"/>
    <property type="project" value="UniProtKB-KW"/>
</dbReference>
<dbReference type="EMBL" id="JACNJH010000102">
    <property type="protein sequence ID" value="MBC8360738.1"/>
    <property type="molecule type" value="Genomic_DNA"/>
</dbReference>
<sequence length="314" mass="36130">MKRTIYLIISLSFTLCVAMAFTPPNQGETLQAIGNIKDLPITLQRALNPSNDFETVSVPNSGDWLAEHFEPGQSFDNFISITPAKPDRHRNKIYLQPLGDFIDGQSPSLEKLKAYTASYFMMDTNILPVLPIMGSKLTIRRNPYTRNRQILTHDVLILLKKRRPLDAFCVLAITMEDLYPDPSWNFVFGQASPQDRVGVFSFARYDPVFYGEKRRKNFQGVLLRRSCKVLAHETGHMFSLAHCIYFQCLMNGSNHLQESDARPFSLCPVCLRKLQFSIGFDVVDRYQKLLDFYKRVGFENEAGWVSKRLKWILN</sequence>
<feature type="signal peptide" evidence="11">
    <location>
        <begin position="1"/>
        <end position="20"/>
    </location>
</feature>
<comment type="function">
    <text evidence="8">Probable zinc metalloprotease.</text>
</comment>
<evidence type="ECO:0000256" key="9">
    <source>
        <dbReference type="ARBA" id="ARBA00040634"/>
    </source>
</evidence>
<dbReference type="Pfam" id="PF07998">
    <property type="entry name" value="Peptidase_M54"/>
    <property type="match status" value="1"/>
</dbReference>
<dbReference type="CDD" id="cd11375">
    <property type="entry name" value="Peptidase_M54"/>
    <property type="match status" value="1"/>
</dbReference>
<protein>
    <recommendedName>
        <fullName evidence="9">Archaemetzincin-2</fullName>
    </recommendedName>
    <alternativeName>
        <fullName evidence="10">Archeobacterial metalloproteinase-like protein 2</fullName>
    </alternativeName>
</protein>
<comment type="similarity">
    <text evidence="2">Belongs to the peptidase M54 family.</text>
</comment>
<evidence type="ECO:0000256" key="6">
    <source>
        <dbReference type="ARBA" id="ARBA00022833"/>
    </source>
</evidence>
<dbReference type="Gene3D" id="3.40.390.10">
    <property type="entry name" value="Collagenase (Catalytic Domain)"/>
    <property type="match status" value="1"/>
</dbReference>
<accession>A0A8J6NVH8</accession>
<evidence type="ECO:0000256" key="4">
    <source>
        <dbReference type="ARBA" id="ARBA00022723"/>
    </source>
</evidence>
<keyword evidence="11" id="KW-0732">Signal</keyword>
<dbReference type="InterPro" id="IPR052009">
    <property type="entry name" value="Archaemetzincin"/>
</dbReference>
<keyword evidence="3" id="KW-0645">Protease</keyword>
<evidence type="ECO:0000256" key="3">
    <source>
        <dbReference type="ARBA" id="ARBA00022670"/>
    </source>
</evidence>
<dbReference type="SUPFAM" id="SSF55486">
    <property type="entry name" value="Metalloproteases ('zincins'), catalytic domain"/>
    <property type="match status" value="1"/>
</dbReference>
<evidence type="ECO:0000256" key="1">
    <source>
        <dbReference type="ARBA" id="ARBA00001947"/>
    </source>
</evidence>
<evidence type="ECO:0000256" key="8">
    <source>
        <dbReference type="ARBA" id="ARBA00024316"/>
    </source>
</evidence>
<evidence type="ECO:0000256" key="10">
    <source>
        <dbReference type="ARBA" id="ARBA00043240"/>
    </source>
</evidence>
<keyword evidence="5" id="KW-0378">Hydrolase</keyword>
<dbReference type="GO" id="GO:0046872">
    <property type="term" value="F:metal ion binding"/>
    <property type="evidence" value="ECO:0007669"/>
    <property type="project" value="UniProtKB-KW"/>
</dbReference>
<evidence type="ECO:0000256" key="11">
    <source>
        <dbReference type="SAM" id="SignalP"/>
    </source>
</evidence>